<feature type="region of interest" description="Disordered" evidence="12">
    <location>
        <begin position="480"/>
        <end position="510"/>
    </location>
</feature>
<dbReference type="AlphaFoldDB" id="A0ABD2QJ96"/>
<dbReference type="GO" id="GO:0005874">
    <property type="term" value="C:microtubule"/>
    <property type="evidence" value="ECO:0007669"/>
    <property type="project" value="UniProtKB-KW"/>
</dbReference>
<evidence type="ECO:0000313" key="16">
    <source>
        <dbReference type="Proteomes" id="UP001626550"/>
    </source>
</evidence>
<dbReference type="Gene3D" id="1.10.287.2620">
    <property type="match status" value="1"/>
</dbReference>
<sequence length="1019" mass="118896">MKSLVDADCETKATWLLGTWYTKVIQIFAEKNSLPSLKPDKMDSFFNFITTLISNQLKMMLKQNLNRFVSFFDEENKMHWFCLKTYLTFECDQVLFYPPKSDLVELFIFIADRIIQSLPNIPKVQAWLNSRYGEPSTLIDTMPDPETQDLAKSRLEKIATNLFVELESFRDEIFVKPYTDLFNGNEQAKVDQFLASEKPIEDYCEFIASFQAKAAKVMELRNVELFPFIRLDCEQIKKSIRDQYLEMANKLIMRLANDNRDICDYVNAKFEEIRERCHRVPQNSEELRANEVILYLIEEYEFSEQDIQRNAAMITWRSRIGADFDKNEKLQEQMRGEGEQRLYAKREKLIGELAKLRIKVEDLNECGETSLDMIQQYLVDIRALQKRIGEARSTANWIEKEEALYKVTPSSYPEVTELQNMTEPFQKLFSIIQKYNKSEKKWFQGEFESLNADEIEAEVEETWREVFKLQKQFQTRFKKMRMEQDERRRENKHKKHEEGALEEGKTEVMPDEEDVKPPMAINTIAKFQEQIKNFKDIIPTISVLCNPGIRKRHWEQMSEIAGQNLTPDSGTSLSKMLQLQLDPYMEQFTVISGSATKEYTLETNMSKMVNDWNSVEFNLSSYRESGISILASVDEIQQLLDDQIIKTQTMRGSPFIKPFEVEIKAWEAKILRIQETIDEWLKMQAQWLYLEPIFSSEDIMQQMPEEGRQFTIVDRNFKEIMKNTEKNTSVLVATEMTGLLERIKESNNMLDKINKGLNAYLEKKRLFFPRFFFLSNDEMLEILSETKDPMRVQPHLKNICTVEARGAVEKWLLQVQDSMLLSVKDVIRAAKNAYSEVPRPTWVTQWPGQVVICVGQIYWTSEVHESFQYGEQGLAVYKEQLDRQIGDIVKLVRGKLNAQQRITLGALVVIEVHARDVVGHMVTLKVSQDNDFEWLSQLRYYWEEDNCLVRITNATVNYAYEYLGNSPRLVITPLTDRCYRTLVGAYHLNLNGAPEGPAGTGKTETTKDLAKALAVQCVV</sequence>
<comment type="caution">
    <text evidence="15">The sequence shown here is derived from an EMBL/GenBank/DDBJ whole genome shotgun (WGS) entry which is preliminary data.</text>
</comment>
<dbReference type="Gene3D" id="3.40.50.300">
    <property type="entry name" value="P-loop containing nucleotide triphosphate hydrolases"/>
    <property type="match status" value="1"/>
</dbReference>
<keyword evidence="4" id="KW-0547">Nucleotide-binding</keyword>
<evidence type="ECO:0000256" key="11">
    <source>
        <dbReference type="ARBA" id="ARBA00023273"/>
    </source>
</evidence>
<evidence type="ECO:0000313" key="15">
    <source>
        <dbReference type="EMBL" id="KAL3319620.1"/>
    </source>
</evidence>
<evidence type="ECO:0000256" key="6">
    <source>
        <dbReference type="ARBA" id="ARBA00023017"/>
    </source>
</evidence>
<evidence type="ECO:0000259" key="14">
    <source>
        <dbReference type="Pfam" id="PF12774"/>
    </source>
</evidence>
<gene>
    <name evidence="15" type="ORF">Ciccas_001703</name>
</gene>
<evidence type="ECO:0000256" key="2">
    <source>
        <dbReference type="ARBA" id="ARBA00022490"/>
    </source>
</evidence>
<dbReference type="FunFam" id="1.10.287.2620:FF:000002">
    <property type="entry name" value="Dynein heavy chain 2, axonemal"/>
    <property type="match status" value="1"/>
</dbReference>
<evidence type="ECO:0000256" key="7">
    <source>
        <dbReference type="ARBA" id="ARBA00023054"/>
    </source>
</evidence>
<proteinExistence type="predicted"/>
<evidence type="ECO:0000256" key="12">
    <source>
        <dbReference type="SAM" id="MobiDB-lite"/>
    </source>
</evidence>
<keyword evidence="8" id="KW-0969">Cilium</keyword>
<name>A0ABD2QJ96_9PLAT</name>
<accession>A0ABD2QJ96</accession>
<keyword evidence="7" id="KW-0175">Coiled coil</keyword>
<dbReference type="PANTHER" id="PTHR22878:SF70">
    <property type="entry name" value="DYNEIN HEAVY CHAIN 2, AXONEMAL"/>
    <property type="match status" value="1"/>
</dbReference>
<dbReference type="PANTHER" id="PTHR22878">
    <property type="entry name" value="DYNEIN HEAVY CHAIN 6, AXONEMAL-LIKE-RELATED"/>
    <property type="match status" value="1"/>
</dbReference>
<dbReference type="Gene3D" id="1.20.58.1120">
    <property type="match status" value="1"/>
</dbReference>
<feature type="domain" description="Dynein heavy chain hydrolytic ATP-binding dynein motor region" evidence="14">
    <location>
        <begin position="958"/>
        <end position="1019"/>
    </location>
</feature>
<keyword evidence="10" id="KW-0206">Cytoskeleton</keyword>
<dbReference type="GO" id="GO:0005524">
    <property type="term" value="F:ATP binding"/>
    <property type="evidence" value="ECO:0007669"/>
    <property type="project" value="UniProtKB-KW"/>
</dbReference>
<dbReference type="InterPro" id="IPR013602">
    <property type="entry name" value="Dynein_heavy_linker"/>
</dbReference>
<organism evidence="15 16">
    <name type="scientific">Cichlidogyrus casuarinus</name>
    <dbReference type="NCBI Taxonomy" id="1844966"/>
    <lineage>
        <taxon>Eukaryota</taxon>
        <taxon>Metazoa</taxon>
        <taxon>Spiralia</taxon>
        <taxon>Lophotrochozoa</taxon>
        <taxon>Platyhelminthes</taxon>
        <taxon>Monogenea</taxon>
        <taxon>Monopisthocotylea</taxon>
        <taxon>Dactylogyridea</taxon>
        <taxon>Ancyrocephalidae</taxon>
        <taxon>Cichlidogyrus</taxon>
    </lineage>
</organism>
<keyword evidence="5" id="KW-0067">ATP-binding</keyword>
<keyword evidence="11" id="KW-0966">Cell projection</keyword>
<dbReference type="FunFam" id="1.20.58.1120:FF:000005">
    <property type="entry name" value="Dynein, axonemal, heavy chain 12"/>
    <property type="match status" value="1"/>
</dbReference>
<evidence type="ECO:0000256" key="9">
    <source>
        <dbReference type="ARBA" id="ARBA00023175"/>
    </source>
</evidence>
<dbReference type="GO" id="GO:0030286">
    <property type="term" value="C:dynein complex"/>
    <property type="evidence" value="ECO:0007669"/>
    <property type="project" value="UniProtKB-KW"/>
</dbReference>
<dbReference type="InterPro" id="IPR035699">
    <property type="entry name" value="AAA_6"/>
</dbReference>
<evidence type="ECO:0000256" key="8">
    <source>
        <dbReference type="ARBA" id="ARBA00023069"/>
    </source>
</evidence>
<dbReference type="EMBL" id="JBJKFK010000118">
    <property type="protein sequence ID" value="KAL3319620.1"/>
    <property type="molecule type" value="Genomic_DNA"/>
</dbReference>
<evidence type="ECO:0000256" key="1">
    <source>
        <dbReference type="ARBA" id="ARBA00004430"/>
    </source>
</evidence>
<protein>
    <submittedName>
        <fullName evidence="15">Uncharacterized protein</fullName>
    </submittedName>
</protein>
<evidence type="ECO:0000256" key="5">
    <source>
        <dbReference type="ARBA" id="ARBA00022840"/>
    </source>
</evidence>
<dbReference type="GO" id="GO:0005930">
    <property type="term" value="C:axoneme"/>
    <property type="evidence" value="ECO:0007669"/>
    <property type="project" value="UniProtKB-SubCell"/>
</dbReference>
<evidence type="ECO:0000256" key="4">
    <source>
        <dbReference type="ARBA" id="ARBA00022741"/>
    </source>
</evidence>
<comment type="subcellular location">
    <subcellularLocation>
        <location evidence="1">Cytoplasm</location>
        <location evidence="1">Cytoskeleton</location>
        <location evidence="1">Cilium axoneme</location>
    </subcellularLocation>
</comment>
<feature type="compositionally biased region" description="Basic and acidic residues" evidence="12">
    <location>
        <begin position="496"/>
        <end position="508"/>
    </location>
</feature>
<feature type="domain" description="Dynein heavy chain linker" evidence="13">
    <location>
        <begin position="416"/>
        <end position="798"/>
    </location>
</feature>
<keyword evidence="6" id="KW-0243">Dynein</keyword>
<dbReference type="InterPro" id="IPR027417">
    <property type="entry name" value="P-loop_NTPase"/>
</dbReference>
<keyword evidence="2" id="KW-0963">Cytoplasm</keyword>
<reference evidence="15 16" key="1">
    <citation type="submission" date="2024-11" db="EMBL/GenBank/DDBJ databases">
        <title>Adaptive evolution of stress response genes in parasites aligns with host niche diversity.</title>
        <authorList>
            <person name="Hahn C."/>
            <person name="Resl P."/>
        </authorList>
    </citation>
    <scope>NUCLEOTIDE SEQUENCE [LARGE SCALE GENOMIC DNA]</scope>
    <source>
        <strain evidence="15">EGGRZ-B1_66</strain>
        <tissue evidence="15">Body</tissue>
    </source>
</reference>
<keyword evidence="16" id="KW-1185">Reference proteome</keyword>
<dbReference type="Pfam" id="PF08393">
    <property type="entry name" value="DHC_N2"/>
    <property type="match status" value="1"/>
</dbReference>
<dbReference type="InterPro" id="IPR042228">
    <property type="entry name" value="Dynein_linker_3"/>
</dbReference>
<keyword evidence="9" id="KW-0505">Motor protein</keyword>
<dbReference type="Gene3D" id="1.20.140.100">
    <property type="entry name" value="Dynein heavy chain, N-terminal domain 2"/>
    <property type="match status" value="1"/>
</dbReference>
<dbReference type="Proteomes" id="UP001626550">
    <property type="component" value="Unassembled WGS sequence"/>
</dbReference>
<dbReference type="InterPro" id="IPR026983">
    <property type="entry name" value="DHC"/>
</dbReference>
<dbReference type="FunFam" id="1.20.140.100:FF:000004">
    <property type="entry name" value="Dynein axonemal heavy chain 6"/>
    <property type="match status" value="1"/>
</dbReference>
<dbReference type="InterPro" id="IPR042222">
    <property type="entry name" value="Dynein_2_N"/>
</dbReference>
<feature type="compositionally biased region" description="Basic and acidic residues" evidence="12">
    <location>
        <begin position="480"/>
        <end position="489"/>
    </location>
</feature>
<dbReference type="Pfam" id="PF12774">
    <property type="entry name" value="AAA_6"/>
    <property type="match status" value="1"/>
</dbReference>
<dbReference type="Gene3D" id="3.20.180.20">
    <property type="entry name" value="Dynein heavy chain, N-terminal domain 2"/>
    <property type="match status" value="1"/>
</dbReference>
<evidence type="ECO:0000256" key="10">
    <source>
        <dbReference type="ARBA" id="ARBA00023212"/>
    </source>
</evidence>
<keyword evidence="3" id="KW-0493">Microtubule</keyword>
<evidence type="ECO:0000259" key="13">
    <source>
        <dbReference type="Pfam" id="PF08393"/>
    </source>
</evidence>
<evidence type="ECO:0000256" key="3">
    <source>
        <dbReference type="ARBA" id="ARBA00022701"/>
    </source>
</evidence>